<keyword evidence="2" id="KW-0812">Transmembrane</keyword>
<accession>A0AAD7W474</accession>
<evidence type="ECO:0000256" key="2">
    <source>
        <dbReference type="SAM" id="Phobius"/>
    </source>
</evidence>
<evidence type="ECO:0000259" key="3">
    <source>
        <dbReference type="PROSITE" id="PS50853"/>
    </source>
</evidence>
<dbReference type="AlphaFoldDB" id="A0AAD7W474"/>
<evidence type="ECO:0000256" key="1">
    <source>
        <dbReference type="SAM" id="MobiDB-lite"/>
    </source>
</evidence>
<sequence>MRIAQHHHYPKLPDIKYGCGARGCCRCSAVFGPRIQLVGPAAPPPKHHPAHPEHPLHPHMGLGEPHHQGEPQRCSGSQNATFTVQYLPKFRQKFKPVVWNPACPKTSDMHCDLTGCDLHYLGVYLLRVRASCVGQNSVWVQLEFCPDRHANLGPPSGVLLIPGVELLDLHISDPLTSKNTSMKEYYSDLYYHILYWKYAATDVADYRRLNTSNNVVTLDNLEPWTVYCVRVQSRYNYYNKISSFSDQQCQQTTGTTPFWLIFLWFLASLVLCFLCVLVPSYGLLKFYRLVKVTFFPSYQLPDNIQEYLCDSSPASDRPRLLTPESEVEVCCDNLDVCPVVIVPEIHAPPDAVVPPPSSDPDAPPRHSRQGSGDSGVYSTEGGSGQLGSAGAVGVGTGAELVTMVPMRAESGTEMLSSAPGGRGLKCHPPNPSIWAAEDVLEECV</sequence>
<feature type="region of interest" description="Disordered" evidence="1">
    <location>
        <begin position="41"/>
        <end position="76"/>
    </location>
</feature>
<dbReference type="InterPro" id="IPR003961">
    <property type="entry name" value="FN3_dom"/>
</dbReference>
<dbReference type="Pfam" id="PF01108">
    <property type="entry name" value="Tissue_fac"/>
    <property type="match status" value="1"/>
</dbReference>
<dbReference type="InterPro" id="IPR013783">
    <property type="entry name" value="Ig-like_fold"/>
</dbReference>
<dbReference type="PANTHER" id="PTHR20859">
    <property type="entry name" value="INTERFERON/INTERLEUKIN RECEPTOR"/>
    <property type="match status" value="1"/>
</dbReference>
<feature type="compositionally biased region" description="Gly residues" evidence="1">
    <location>
        <begin position="381"/>
        <end position="390"/>
    </location>
</feature>
<feature type="domain" description="Fibronectin type-III" evidence="3">
    <location>
        <begin position="154"/>
        <end position="255"/>
    </location>
</feature>
<protein>
    <recommendedName>
        <fullName evidence="3">Fibronectin type-III domain-containing protein</fullName>
    </recommendedName>
</protein>
<dbReference type="Pfam" id="PF09294">
    <property type="entry name" value="Interfer-bind"/>
    <property type="match status" value="1"/>
</dbReference>
<keyword evidence="5" id="KW-1185">Reference proteome</keyword>
<feature type="transmembrane region" description="Helical" evidence="2">
    <location>
        <begin position="258"/>
        <end position="284"/>
    </location>
</feature>
<keyword evidence="2" id="KW-0472">Membrane</keyword>
<dbReference type="PROSITE" id="PS50853">
    <property type="entry name" value="FN3"/>
    <property type="match status" value="1"/>
</dbReference>
<dbReference type="CDD" id="cd00063">
    <property type="entry name" value="FN3"/>
    <property type="match status" value="1"/>
</dbReference>
<dbReference type="EMBL" id="JAINUG010000300">
    <property type="protein sequence ID" value="KAJ8379145.1"/>
    <property type="molecule type" value="Genomic_DNA"/>
</dbReference>
<dbReference type="GO" id="GO:0004904">
    <property type="term" value="F:interferon receptor activity"/>
    <property type="evidence" value="ECO:0007669"/>
    <property type="project" value="TreeGrafter"/>
</dbReference>
<reference evidence="4" key="1">
    <citation type="journal article" date="2023" name="Science">
        <title>Genome structures resolve the early diversification of teleost fishes.</title>
        <authorList>
            <person name="Parey E."/>
            <person name="Louis A."/>
            <person name="Montfort J."/>
            <person name="Bouchez O."/>
            <person name="Roques C."/>
            <person name="Iampietro C."/>
            <person name="Lluch J."/>
            <person name="Castinel A."/>
            <person name="Donnadieu C."/>
            <person name="Desvignes T."/>
            <person name="Floi Bucao C."/>
            <person name="Jouanno E."/>
            <person name="Wen M."/>
            <person name="Mejri S."/>
            <person name="Dirks R."/>
            <person name="Jansen H."/>
            <person name="Henkel C."/>
            <person name="Chen W.J."/>
            <person name="Zahm M."/>
            <person name="Cabau C."/>
            <person name="Klopp C."/>
            <person name="Thompson A.W."/>
            <person name="Robinson-Rechavi M."/>
            <person name="Braasch I."/>
            <person name="Lecointre G."/>
            <person name="Bobe J."/>
            <person name="Postlethwait J.H."/>
            <person name="Berthelot C."/>
            <person name="Roest Crollius H."/>
            <person name="Guiguen Y."/>
        </authorList>
    </citation>
    <scope>NUCLEOTIDE SEQUENCE</scope>
    <source>
        <strain evidence="4">NC1722</strain>
    </source>
</reference>
<gene>
    <name evidence="4" type="ORF">AAFF_G00230570</name>
</gene>
<evidence type="ECO:0000313" key="4">
    <source>
        <dbReference type="EMBL" id="KAJ8379145.1"/>
    </source>
</evidence>
<dbReference type="InterPro" id="IPR050650">
    <property type="entry name" value="Type-II_Cytokine-TF_Rcpt"/>
</dbReference>
<dbReference type="PANTHER" id="PTHR20859:SF85">
    <property type="entry name" value="INTERFERON ALPHA_BETA RECEPTOR 1 ISOFORM X1"/>
    <property type="match status" value="1"/>
</dbReference>
<feature type="region of interest" description="Disordered" evidence="1">
    <location>
        <begin position="350"/>
        <end position="390"/>
    </location>
</feature>
<dbReference type="InterPro" id="IPR036116">
    <property type="entry name" value="FN3_sf"/>
</dbReference>
<dbReference type="Proteomes" id="UP001221898">
    <property type="component" value="Unassembled WGS sequence"/>
</dbReference>
<comment type="caution">
    <text evidence="4">The sequence shown here is derived from an EMBL/GenBank/DDBJ whole genome shotgun (WGS) entry which is preliminary data.</text>
</comment>
<proteinExistence type="predicted"/>
<organism evidence="4 5">
    <name type="scientific">Aldrovandia affinis</name>
    <dbReference type="NCBI Taxonomy" id="143900"/>
    <lineage>
        <taxon>Eukaryota</taxon>
        <taxon>Metazoa</taxon>
        <taxon>Chordata</taxon>
        <taxon>Craniata</taxon>
        <taxon>Vertebrata</taxon>
        <taxon>Euteleostomi</taxon>
        <taxon>Actinopterygii</taxon>
        <taxon>Neopterygii</taxon>
        <taxon>Teleostei</taxon>
        <taxon>Notacanthiformes</taxon>
        <taxon>Halosauridae</taxon>
        <taxon>Aldrovandia</taxon>
    </lineage>
</organism>
<evidence type="ECO:0000313" key="5">
    <source>
        <dbReference type="Proteomes" id="UP001221898"/>
    </source>
</evidence>
<name>A0AAD7W474_9TELE</name>
<dbReference type="Gene3D" id="2.60.40.10">
    <property type="entry name" value="Immunoglobulins"/>
    <property type="match status" value="2"/>
</dbReference>
<dbReference type="InterPro" id="IPR015373">
    <property type="entry name" value="Interferon/interleukin_rcp_dom"/>
</dbReference>
<keyword evidence="2" id="KW-1133">Transmembrane helix</keyword>
<dbReference type="SUPFAM" id="SSF49265">
    <property type="entry name" value="Fibronectin type III"/>
    <property type="match status" value="2"/>
</dbReference>
<dbReference type="GO" id="GO:0005886">
    <property type="term" value="C:plasma membrane"/>
    <property type="evidence" value="ECO:0007669"/>
    <property type="project" value="TreeGrafter"/>
</dbReference>